<proteinExistence type="predicted"/>
<organism evidence="1 2">
    <name type="scientific">Mucilaginibacter lutimaris</name>
    <dbReference type="NCBI Taxonomy" id="931629"/>
    <lineage>
        <taxon>Bacteria</taxon>
        <taxon>Pseudomonadati</taxon>
        <taxon>Bacteroidota</taxon>
        <taxon>Sphingobacteriia</taxon>
        <taxon>Sphingobacteriales</taxon>
        <taxon>Sphingobacteriaceae</taxon>
        <taxon>Mucilaginibacter</taxon>
    </lineage>
</organism>
<dbReference type="EMBL" id="JBHTIA010000013">
    <property type="protein sequence ID" value="MFD0766957.1"/>
    <property type="molecule type" value="Genomic_DNA"/>
</dbReference>
<comment type="caution">
    <text evidence="1">The sequence shown here is derived from an EMBL/GenBank/DDBJ whole genome shotgun (WGS) entry which is preliminary data.</text>
</comment>
<dbReference type="RefSeq" id="WP_377145336.1">
    <property type="nucleotide sequence ID" value="NZ_JBHTIA010000013.1"/>
</dbReference>
<dbReference type="Proteomes" id="UP001597073">
    <property type="component" value="Unassembled WGS sequence"/>
</dbReference>
<name>A0ABW2ZL74_9SPHI</name>
<evidence type="ECO:0000313" key="2">
    <source>
        <dbReference type="Proteomes" id="UP001597073"/>
    </source>
</evidence>
<sequence length="128" mass="14119">MERRLFVKLSAFTAIALTLPFAESCNSGSKEMAIAQPLLFSHLVDAKTIKEAGADYLKTHATENDREKLAQLLMGGKDVAKLSKDEIQTLLDKQVTADFKTGRVLQVSGWVMSQTEARQCALYTLLKA</sequence>
<evidence type="ECO:0000313" key="1">
    <source>
        <dbReference type="EMBL" id="MFD0766957.1"/>
    </source>
</evidence>
<reference evidence="2" key="1">
    <citation type="journal article" date="2019" name="Int. J. Syst. Evol. Microbiol.">
        <title>The Global Catalogue of Microorganisms (GCM) 10K type strain sequencing project: providing services to taxonomists for standard genome sequencing and annotation.</title>
        <authorList>
            <consortium name="The Broad Institute Genomics Platform"/>
            <consortium name="The Broad Institute Genome Sequencing Center for Infectious Disease"/>
            <person name="Wu L."/>
            <person name="Ma J."/>
        </authorList>
    </citation>
    <scope>NUCLEOTIDE SEQUENCE [LARGE SCALE GENOMIC DNA]</scope>
    <source>
        <strain evidence="2">CCUG 60742</strain>
    </source>
</reference>
<gene>
    <name evidence="1" type="ORF">ACFQZI_19015</name>
</gene>
<accession>A0ABW2ZL74</accession>
<keyword evidence="2" id="KW-1185">Reference proteome</keyword>
<protein>
    <submittedName>
        <fullName evidence="1">Uncharacterized protein</fullName>
    </submittedName>
</protein>